<evidence type="ECO:0000313" key="2">
    <source>
        <dbReference type="EMBL" id="EZA61115.1"/>
    </source>
</evidence>
<feature type="region of interest" description="Disordered" evidence="1">
    <location>
        <begin position="107"/>
        <end position="170"/>
    </location>
</feature>
<dbReference type="Proteomes" id="UP000053097">
    <property type="component" value="Unassembled WGS sequence"/>
</dbReference>
<accession>A0A026WYK9</accession>
<gene>
    <name evidence="2" type="ORF">X777_08327</name>
</gene>
<feature type="compositionally biased region" description="Polar residues" evidence="1">
    <location>
        <begin position="122"/>
        <end position="133"/>
    </location>
</feature>
<proteinExistence type="predicted"/>
<keyword evidence="3" id="KW-1185">Reference proteome</keyword>
<evidence type="ECO:0000313" key="3">
    <source>
        <dbReference type="Proteomes" id="UP000053097"/>
    </source>
</evidence>
<reference evidence="2 3" key="1">
    <citation type="journal article" date="2014" name="Curr. Biol.">
        <title>The genome of the clonal raider ant Cerapachys biroi.</title>
        <authorList>
            <person name="Oxley P.R."/>
            <person name="Ji L."/>
            <person name="Fetter-Pruneda I."/>
            <person name="McKenzie S.K."/>
            <person name="Li C."/>
            <person name="Hu H."/>
            <person name="Zhang G."/>
            <person name="Kronauer D.J."/>
        </authorList>
    </citation>
    <scope>NUCLEOTIDE SEQUENCE [LARGE SCALE GENOMIC DNA]</scope>
</reference>
<evidence type="ECO:0000256" key="1">
    <source>
        <dbReference type="SAM" id="MobiDB-lite"/>
    </source>
</evidence>
<feature type="compositionally biased region" description="Basic and acidic residues" evidence="1">
    <location>
        <begin position="111"/>
        <end position="121"/>
    </location>
</feature>
<dbReference type="AlphaFoldDB" id="A0A026WYK9"/>
<organism evidence="2 3">
    <name type="scientific">Ooceraea biroi</name>
    <name type="common">Clonal raider ant</name>
    <name type="synonym">Cerapachys biroi</name>
    <dbReference type="NCBI Taxonomy" id="2015173"/>
    <lineage>
        <taxon>Eukaryota</taxon>
        <taxon>Metazoa</taxon>
        <taxon>Ecdysozoa</taxon>
        <taxon>Arthropoda</taxon>
        <taxon>Hexapoda</taxon>
        <taxon>Insecta</taxon>
        <taxon>Pterygota</taxon>
        <taxon>Neoptera</taxon>
        <taxon>Endopterygota</taxon>
        <taxon>Hymenoptera</taxon>
        <taxon>Apocrita</taxon>
        <taxon>Aculeata</taxon>
        <taxon>Formicoidea</taxon>
        <taxon>Formicidae</taxon>
        <taxon>Dorylinae</taxon>
        <taxon>Ooceraea</taxon>
    </lineage>
</organism>
<protein>
    <submittedName>
        <fullName evidence="2">Uncharacterized protein</fullName>
    </submittedName>
</protein>
<dbReference type="EMBL" id="KK107063">
    <property type="protein sequence ID" value="EZA61115.1"/>
    <property type="molecule type" value="Genomic_DNA"/>
</dbReference>
<sequence length="170" mass="18299">MVAVAWRSAERDHYVHHAILENLRISRRALEPHAGAALISALTSPREGRCHSLLSLAVSLVLELTLRPFATAESSLKLRGIIGSDVSPGRPGSFSATTTVTLFIVPGLSSRSDRPPNERSKPGNQSPTPSPEFSSVRCPLPSLPKSLLTGAFRRGRRGTGKDGASWRRVS</sequence>
<name>A0A026WYK9_OOCBI</name>